<evidence type="ECO:0000313" key="2">
    <source>
        <dbReference type="EMBL" id="RJX43102.1"/>
    </source>
</evidence>
<evidence type="ECO:0000256" key="1">
    <source>
        <dbReference type="SAM" id="MobiDB-lite"/>
    </source>
</evidence>
<accession>A0A3A6PLW6</accession>
<dbReference type="AlphaFoldDB" id="A0A3A6PLW6"/>
<protein>
    <submittedName>
        <fullName evidence="2">Uncharacterized protein</fullName>
    </submittedName>
</protein>
<dbReference type="EMBL" id="QKNY01000010">
    <property type="protein sequence ID" value="RJX43102.1"/>
    <property type="molecule type" value="Genomic_DNA"/>
</dbReference>
<gene>
    <name evidence="2" type="ORF">DM826_07290</name>
</gene>
<name>A0A3A6PLW6_9EURY</name>
<keyword evidence="3" id="KW-1185">Reference proteome</keyword>
<comment type="caution">
    <text evidence="2">The sequence shown here is derived from an EMBL/GenBank/DDBJ whole genome shotgun (WGS) entry which is preliminary data.</text>
</comment>
<feature type="region of interest" description="Disordered" evidence="1">
    <location>
        <begin position="1"/>
        <end position="20"/>
    </location>
</feature>
<reference evidence="2 3" key="1">
    <citation type="submission" date="2018-06" db="EMBL/GenBank/DDBJ databases">
        <title>Halonotius sp. F13-13 a new haloarchaeeon isolated from a solar saltern from Isla Cristina, Huelva, Spain.</title>
        <authorList>
            <person name="Duran-Viseras A."/>
            <person name="Sanchez-Porro C."/>
            <person name="Ventosa A."/>
        </authorList>
    </citation>
    <scope>NUCLEOTIDE SEQUENCE [LARGE SCALE GENOMIC DNA]</scope>
    <source>
        <strain evidence="2 3">F13-13</strain>
    </source>
</reference>
<dbReference type="Proteomes" id="UP000276588">
    <property type="component" value="Unassembled WGS sequence"/>
</dbReference>
<evidence type="ECO:0000313" key="3">
    <source>
        <dbReference type="Proteomes" id="UP000276588"/>
    </source>
</evidence>
<sequence>MRAEHGIGGDEGNRDLDEIDGHPDLVVKGFSATNLIAEVETPDVLDNNPGHIIDQLEGYARQGYKRVLVVPSGATEAAKELCQDIEGDVVVSTPSGVADLV</sequence>
<proteinExistence type="predicted"/>
<organism evidence="2 3">
    <name type="scientific">Halonotius aquaticus</name>
    <dbReference type="NCBI Taxonomy" id="2216978"/>
    <lineage>
        <taxon>Archaea</taxon>
        <taxon>Methanobacteriati</taxon>
        <taxon>Methanobacteriota</taxon>
        <taxon>Stenosarchaea group</taxon>
        <taxon>Halobacteria</taxon>
        <taxon>Halobacteriales</taxon>
        <taxon>Haloferacaceae</taxon>
        <taxon>Halonotius</taxon>
    </lineage>
</organism>